<protein>
    <submittedName>
        <fullName evidence="2">Uncharacterized protein</fullName>
    </submittedName>
</protein>
<organism evidence="2 4">
    <name type="scientific">Legionella steigerwaltii</name>
    <dbReference type="NCBI Taxonomy" id="460"/>
    <lineage>
        <taxon>Bacteria</taxon>
        <taxon>Pseudomonadati</taxon>
        <taxon>Pseudomonadota</taxon>
        <taxon>Gammaproteobacteria</taxon>
        <taxon>Legionellales</taxon>
        <taxon>Legionellaceae</taxon>
        <taxon>Legionella</taxon>
    </lineage>
</organism>
<name>A0A378LBC2_9GAMM</name>
<accession>A0A378LBC2</accession>
<dbReference type="AlphaFoldDB" id="A0A378LBC2"/>
<evidence type="ECO:0000313" key="1">
    <source>
        <dbReference type="EMBL" id="KTD70290.1"/>
    </source>
</evidence>
<evidence type="ECO:0000313" key="2">
    <source>
        <dbReference type="EMBL" id="STY24024.1"/>
    </source>
</evidence>
<dbReference type="Proteomes" id="UP000255110">
    <property type="component" value="Unassembled WGS sequence"/>
</dbReference>
<reference evidence="2 4" key="2">
    <citation type="submission" date="2018-06" db="EMBL/GenBank/DDBJ databases">
        <authorList>
            <consortium name="Pathogen Informatics"/>
            <person name="Doyle S."/>
        </authorList>
    </citation>
    <scope>NUCLEOTIDE SEQUENCE [LARGE SCALE GENOMIC DNA]</scope>
    <source>
        <strain evidence="2 4">NCTC11991</strain>
    </source>
</reference>
<dbReference type="Proteomes" id="UP000054820">
    <property type="component" value="Unassembled WGS sequence"/>
</dbReference>
<evidence type="ECO:0000313" key="4">
    <source>
        <dbReference type="Proteomes" id="UP000255110"/>
    </source>
</evidence>
<sequence>MQLKFERNSRLKRNIPGQRSNAKLTSVQHNHAPVITVPHSTENLKKVTALVTSTFSTYDKHAQKHLQIKPIVQGSMGLLLHGVDFQKNDNPGDVDILASNVKLAHQIICCLGEHLEKTGSPYRIVTRGNILVYDCTFVDTTKENPDLTVQLVNKDDFGAGHIVSVEKEGIPVLPPKEAFISLHQRINREGGRRKDWCAFYTLIEKYGEEFLQDGSLQEEWRKEIKEYLALPQDEKEHRKFNGVAPTTDVEDTFAVPKISTEQLAKPELPPAKGLIVQVSMFNNNKENEKQTTTTNPDNITELSVVI</sequence>
<keyword evidence="3" id="KW-1185">Reference proteome</keyword>
<dbReference type="RefSeq" id="WP_058478726.1">
    <property type="nucleotide sequence ID" value="NZ_CAAAIO010000009.1"/>
</dbReference>
<dbReference type="OrthoDB" id="5653656at2"/>
<dbReference type="EMBL" id="LNYZ01000042">
    <property type="protein sequence ID" value="KTD70290.1"/>
    <property type="molecule type" value="Genomic_DNA"/>
</dbReference>
<reference evidence="1 3" key="1">
    <citation type="submission" date="2015-11" db="EMBL/GenBank/DDBJ databases">
        <title>Genomic analysis of 38 Legionella species identifies large and diverse effector repertoires.</title>
        <authorList>
            <person name="Burstein D."/>
            <person name="Amaro F."/>
            <person name="Zusman T."/>
            <person name="Lifshitz Z."/>
            <person name="Cohen O."/>
            <person name="Gilbert J.A."/>
            <person name="Pupko T."/>
            <person name="Shuman H.A."/>
            <person name="Segal G."/>
        </authorList>
    </citation>
    <scope>NUCLEOTIDE SEQUENCE [LARGE SCALE GENOMIC DNA]</scope>
    <source>
        <strain evidence="1 3">SC-18-C9</strain>
    </source>
</reference>
<dbReference type="EMBL" id="UGOY01000001">
    <property type="protein sequence ID" value="STY24024.1"/>
    <property type="molecule type" value="Genomic_DNA"/>
</dbReference>
<gene>
    <name evidence="1" type="ORF">Lstg_3292</name>
    <name evidence="2" type="ORF">NCTC11991_02640</name>
</gene>
<evidence type="ECO:0000313" key="3">
    <source>
        <dbReference type="Proteomes" id="UP000054820"/>
    </source>
</evidence>
<proteinExistence type="predicted"/>